<dbReference type="NCBIfam" id="TIGR00362">
    <property type="entry name" value="DnaA"/>
    <property type="match status" value="1"/>
</dbReference>
<keyword evidence="4 8" id="KW-0547">Nucleotide-binding</keyword>
<feature type="binding site" evidence="8">
    <location>
        <position position="175"/>
    </location>
    <ligand>
        <name>ATP</name>
        <dbReference type="ChEBI" id="CHEBI:30616"/>
    </ligand>
</feature>
<feature type="binding site" evidence="8">
    <location>
        <position position="173"/>
    </location>
    <ligand>
        <name>ATP</name>
        <dbReference type="ChEBI" id="CHEBI:30616"/>
    </ligand>
</feature>
<evidence type="ECO:0000256" key="11">
    <source>
        <dbReference type="RuleBase" id="RU004227"/>
    </source>
</evidence>
<dbReference type="InterPro" id="IPR020591">
    <property type="entry name" value="Chromosome_initiator_DnaA-like"/>
</dbReference>
<feature type="coiled-coil region" evidence="12">
    <location>
        <begin position="443"/>
        <end position="470"/>
    </location>
</feature>
<organism evidence="16 17">
    <name type="scientific">Arthrobacter halodurans</name>
    <dbReference type="NCBI Taxonomy" id="516699"/>
    <lineage>
        <taxon>Bacteria</taxon>
        <taxon>Bacillati</taxon>
        <taxon>Actinomycetota</taxon>
        <taxon>Actinomycetes</taxon>
        <taxon>Micrococcales</taxon>
        <taxon>Micrococcaceae</taxon>
        <taxon>Arthrobacter</taxon>
    </lineage>
</organism>
<dbReference type="InterPro" id="IPR018312">
    <property type="entry name" value="Chromosome_initiator_DnaA_CS"/>
</dbReference>
<comment type="function">
    <text evidence="8 10">Plays an essential role in the initiation and regulation of chromosomal replication. ATP-DnaA binds to the origin of replication (oriC) to initiate formation of the DNA replication initiation complex once per cell cycle. Binds the DnaA box (a 9 base pair repeat at the origin) and separates the double-stranded (ds)DNA. Forms a right-handed helical filament on oriC DNA; dsDNA binds to the exterior of the filament while single-stranded (ss)DNA is stabiized in the filament's interior. The ATP-DnaA-oriC complex binds and stabilizes one strand of the AT-rich DNA unwinding element (DUE), permitting loading of DNA polymerase. After initiation quickly degrades to an ADP-DnaA complex that is not apt for DNA replication. Binds acidic phospholipids.</text>
</comment>
<comment type="domain">
    <text evidence="8">Domain I is involved in oligomerization and binding regulators, domain II is flexibile and of varying length in different bacteria, domain III forms the AAA+ region, while domain IV binds dsDNA.</text>
</comment>
<keyword evidence="3 8" id="KW-0235">DNA replication</keyword>
<reference evidence="16 17" key="1">
    <citation type="submission" date="2024-09" db="EMBL/GenBank/DDBJ databases">
        <authorList>
            <person name="Salinas-Garcia M.A."/>
            <person name="Prieme A."/>
        </authorList>
    </citation>
    <scope>NUCLEOTIDE SEQUENCE [LARGE SCALE GENOMIC DNA]</scope>
    <source>
        <strain evidence="16 17">DSM 21081</strain>
    </source>
</reference>
<evidence type="ECO:0000256" key="13">
    <source>
        <dbReference type="SAM" id="MobiDB-lite"/>
    </source>
</evidence>
<dbReference type="PRINTS" id="PR00051">
    <property type="entry name" value="DNAA"/>
</dbReference>
<feature type="region of interest" description="Domain IV, binds dsDNA" evidence="8">
    <location>
        <begin position="346"/>
        <end position="471"/>
    </location>
</feature>
<feature type="compositionally biased region" description="Basic and acidic residues" evidence="13">
    <location>
        <begin position="99"/>
        <end position="113"/>
    </location>
</feature>
<dbReference type="InterPro" id="IPR003593">
    <property type="entry name" value="AAA+_ATPase"/>
</dbReference>
<dbReference type="CDD" id="cd00009">
    <property type="entry name" value="AAA"/>
    <property type="match status" value="1"/>
</dbReference>
<keyword evidence="5 8" id="KW-0067">ATP-binding</keyword>
<keyword evidence="6 8" id="KW-0446">Lipid-binding</keyword>
<evidence type="ECO:0000256" key="7">
    <source>
        <dbReference type="ARBA" id="ARBA00023125"/>
    </source>
</evidence>
<dbReference type="PANTHER" id="PTHR30050">
    <property type="entry name" value="CHROMOSOMAL REPLICATION INITIATOR PROTEIN DNAA"/>
    <property type="match status" value="1"/>
</dbReference>
<dbReference type="Gene3D" id="3.30.300.180">
    <property type="match status" value="1"/>
</dbReference>
<evidence type="ECO:0000313" key="16">
    <source>
        <dbReference type="EMBL" id="MFB0833484.1"/>
    </source>
</evidence>
<name>A0ABV4UK14_9MICC</name>
<dbReference type="RefSeq" id="WP_373970655.1">
    <property type="nucleotide sequence ID" value="NZ_JBHDLJ010000002.1"/>
</dbReference>
<dbReference type="EMBL" id="JBHDLJ010000002">
    <property type="protein sequence ID" value="MFB0833484.1"/>
    <property type="molecule type" value="Genomic_DNA"/>
</dbReference>
<evidence type="ECO:0000259" key="14">
    <source>
        <dbReference type="SMART" id="SM00382"/>
    </source>
</evidence>
<dbReference type="InterPro" id="IPR013317">
    <property type="entry name" value="DnaA_dom"/>
</dbReference>
<keyword evidence="7 8" id="KW-0238">DNA-binding</keyword>
<dbReference type="SMART" id="SM00760">
    <property type="entry name" value="Bac_DnaA_C"/>
    <property type="match status" value="1"/>
</dbReference>
<dbReference type="InterPro" id="IPR001957">
    <property type="entry name" value="Chromosome_initiator_DnaA"/>
</dbReference>
<dbReference type="NCBIfam" id="NF010686">
    <property type="entry name" value="PRK14086.1"/>
    <property type="match status" value="1"/>
</dbReference>
<sequence>MSTDESNSVGSAWRQVVRKLEQDDRVTPRQRGFVVLAQPQGLIGTTLLLAVPNELTREVLQTQLKNALDDALRQVFQDDILCAFSIDSDLVPEPAPAPKESEQPPVPKERVSDNRPQPSPPSTSQEFGRLNPKYIFDTFVIGSSNRFAHAAAVAVAEAPAKAYNPLFIYGDSGLGKTHLLHAIGHYARHLYNGIRVRYVNSEEFTNDFINSIRDDEGASFKQTYRNVDILLIDDIQFLANKDATQEEFFHTFNALHNHNKQVVITSDLPPKQLAGFEDRMRSRFEWGLLTDIQPPELETRIAILRKKATAEGLSAPDDVMEYIASKISTNIRELEGALIRVTAFASLNSQGVDMALAEAVLKDLITDEGAQEITPAAIVAQTAEYFNLSIEELNSKSRTRTLVTARQIAMYLLRELTDMSLPKIGQELGGRDHTTVMHADRKIRQLMAERRAIFNQVTELTNRIKQQQRDG</sequence>
<evidence type="ECO:0000256" key="4">
    <source>
        <dbReference type="ARBA" id="ARBA00022741"/>
    </source>
</evidence>
<dbReference type="Gene3D" id="3.40.50.300">
    <property type="entry name" value="P-loop containing nucleotide triphosphate hydrolases"/>
    <property type="match status" value="1"/>
</dbReference>
<evidence type="ECO:0000256" key="3">
    <source>
        <dbReference type="ARBA" id="ARBA00022705"/>
    </source>
</evidence>
<dbReference type="InterPro" id="IPR013159">
    <property type="entry name" value="DnaA_C"/>
</dbReference>
<feature type="domain" description="Chromosomal replication initiator DnaA C-terminal" evidence="15">
    <location>
        <begin position="374"/>
        <end position="443"/>
    </location>
</feature>
<dbReference type="Proteomes" id="UP001575652">
    <property type="component" value="Unassembled WGS sequence"/>
</dbReference>
<keyword evidence="12" id="KW-0175">Coiled coil</keyword>
<dbReference type="SUPFAM" id="SSF52540">
    <property type="entry name" value="P-loop containing nucleoside triphosphate hydrolases"/>
    <property type="match status" value="1"/>
</dbReference>
<feature type="binding site" evidence="8">
    <location>
        <position position="176"/>
    </location>
    <ligand>
        <name>ATP</name>
        <dbReference type="ChEBI" id="CHEBI:30616"/>
    </ligand>
</feature>
<gene>
    <name evidence="8 16" type="primary">dnaA</name>
    <name evidence="16" type="ORF">ACETWP_02705</name>
</gene>
<feature type="region of interest" description="Domain I, interacts with DnaA modulators" evidence="8">
    <location>
        <begin position="1"/>
        <end position="109"/>
    </location>
</feature>
<feature type="region of interest" description="Disordered" evidence="13">
    <location>
        <begin position="92"/>
        <end position="128"/>
    </location>
</feature>
<dbReference type="PANTHER" id="PTHR30050:SF2">
    <property type="entry name" value="CHROMOSOMAL REPLICATION INITIATOR PROTEIN DNAA"/>
    <property type="match status" value="1"/>
</dbReference>
<dbReference type="SMART" id="SM00382">
    <property type="entry name" value="AAA"/>
    <property type="match status" value="1"/>
</dbReference>
<dbReference type="Gene3D" id="1.10.8.60">
    <property type="match status" value="1"/>
</dbReference>
<dbReference type="Gene3D" id="1.10.1750.10">
    <property type="match status" value="1"/>
</dbReference>
<evidence type="ECO:0000256" key="10">
    <source>
        <dbReference type="RuleBase" id="RU000577"/>
    </source>
</evidence>
<comment type="caution">
    <text evidence="8">Lacks conserved residue(s) required for the propagation of feature annotation.</text>
</comment>
<keyword evidence="2 8" id="KW-0963">Cytoplasm</keyword>
<dbReference type="Pfam" id="PF00308">
    <property type="entry name" value="Bac_DnaA"/>
    <property type="match status" value="1"/>
</dbReference>
<evidence type="ECO:0000256" key="9">
    <source>
        <dbReference type="NCBIfam" id="TIGR00362"/>
    </source>
</evidence>
<dbReference type="CDD" id="cd06571">
    <property type="entry name" value="Bac_DnaA_C"/>
    <property type="match status" value="1"/>
</dbReference>
<comment type="subunit">
    <text evidence="8">Oligomerizes as a right-handed, spiral filament on DNA at oriC.</text>
</comment>
<feature type="binding site" evidence="8">
    <location>
        <position position="177"/>
    </location>
    <ligand>
        <name>ATP</name>
        <dbReference type="ChEBI" id="CHEBI:30616"/>
    </ligand>
</feature>
<dbReference type="InterPro" id="IPR010921">
    <property type="entry name" value="Trp_repressor/repl_initiator"/>
</dbReference>
<feature type="domain" description="AAA+ ATPase" evidence="14">
    <location>
        <begin position="162"/>
        <end position="290"/>
    </location>
</feature>
<dbReference type="SUPFAM" id="SSF48295">
    <property type="entry name" value="TrpR-like"/>
    <property type="match status" value="1"/>
</dbReference>
<evidence type="ECO:0000256" key="5">
    <source>
        <dbReference type="ARBA" id="ARBA00022840"/>
    </source>
</evidence>
<evidence type="ECO:0000256" key="12">
    <source>
        <dbReference type="SAM" id="Coils"/>
    </source>
</evidence>
<comment type="caution">
    <text evidence="16">The sequence shown here is derived from an EMBL/GenBank/DDBJ whole genome shotgun (WGS) entry which is preliminary data.</text>
</comment>
<dbReference type="PROSITE" id="PS01008">
    <property type="entry name" value="DNAA"/>
    <property type="match status" value="1"/>
</dbReference>
<proteinExistence type="inferred from homology"/>
<dbReference type="HAMAP" id="MF_00377">
    <property type="entry name" value="DnaA_bact"/>
    <property type="match status" value="1"/>
</dbReference>
<dbReference type="Pfam" id="PF08299">
    <property type="entry name" value="Bac_DnaA_C"/>
    <property type="match status" value="1"/>
</dbReference>
<evidence type="ECO:0000259" key="15">
    <source>
        <dbReference type="SMART" id="SM00760"/>
    </source>
</evidence>
<comment type="similarity">
    <text evidence="1 8 11">Belongs to the DnaA family.</text>
</comment>
<comment type="subcellular location">
    <subcellularLocation>
        <location evidence="8">Cytoplasm</location>
    </subcellularLocation>
</comment>
<dbReference type="InterPro" id="IPR038454">
    <property type="entry name" value="DnaA_N_sf"/>
</dbReference>
<protein>
    <recommendedName>
        <fullName evidence="8 9">Chromosomal replication initiator protein DnaA</fullName>
    </recommendedName>
</protein>
<evidence type="ECO:0000256" key="8">
    <source>
        <dbReference type="HAMAP-Rule" id="MF_00377"/>
    </source>
</evidence>
<evidence type="ECO:0000256" key="6">
    <source>
        <dbReference type="ARBA" id="ARBA00023121"/>
    </source>
</evidence>
<evidence type="ECO:0000256" key="1">
    <source>
        <dbReference type="ARBA" id="ARBA00006583"/>
    </source>
</evidence>
<evidence type="ECO:0000313" key="17">
    <source>
        <dbReference type="Proteomes" id="UP001575652"/>
    </source>
</evidence>
<evidence type="ECO:0000256" key="2">
    <source>
        <dbReference type="ARBA" id="ARBA00022490"/>
    </source>
</evidence>
<feature type="region of interest" description="Domain III, AAA+ region" evidence="8">
    <location>
        <begin position="129"/>
        <end position="345"/>
    </location>
</feature>
<accession>A0ABV4UK14</accession>
<dbReference type="InterPro" id="IPR027417">
    <property type="entry name" value="P-loop_NTPase"/>
</dbReference>
<keyword evidence="17" id="KW-1185">Reference proteome</keyword>